<organism evidence="1 2">
    <name type="scientific">Trujillonella endophytica</name>
    <dbReference type="NCBI Taxonomy" id="673521"/>
    <lineage>
        <taxon>Bacteria</taxon>
        <taxon>Bacillati</taxon>
        <taxon>Actinomycetota</taxon>
        <taxon>Actinomycetes</taxon>
        <taxon>Geodermatophilales</taxon>
        <taxon>Geodermatophilaceae</taxon>
        <taxon>Trujillonella</taxon>
    </lineage>
</organism>
<keyword evidence="1" id="KW-0969">Cilium</keyword>
<keyword evidence="1" id="KW-0966">Cell projection</keyword>
<dbReference type="OrthoDB" id="9799862at2"/>
<protein>
    <submittedName>
        <fullName evidence="1">Flagellar protein FlbD</fullName>
    </submittedName>
</protein>
<evidence type="ECO:0000313" key="2">
    <source>
        <dbReference type="Proteomes" id="UP000198960"/>
    </source>
</evidence>
<dbReference type="AlphaFoldDB" id="A0A1H8UUH6"/>
<dbReference type="RefSeq" id="WP_091945203.1">
    <property type="nucleotide sequence ID" value="NZ_FOEE01000009.1"/>
</dbReference>
<keyword evidence="1" id="KW-0282">Flagellum</keyword>
<evidence type="ECO:0000313" key="1">
    <source>
        <dbReference type="EMBL" id="SEP06862.1"/>
    </source>
</evidence>
<proteinExistence type="predicted"/>
<dbReference type="Pfam" id="PF06289">
    <property type="entry name" value="FlbD"/>
    <property type="match status" value="1"/>
</dbReference>
<sequence length="96" mass="10292">MIGLTCRTGETCRIDPTAIQRVESTPDTVVFLVDGSHVAVTESVAQVALRVRDARAGDIVACYELDRGGVVAPRALQDMLSEIAESRSCPVAGQRY</sequence>
<reference evidence="2" key="1">
    <citation type="submission" date="2016-10" db="EMBL/GenBank/DDBJ databases">
        <authorList>
            <person name="Varghese N."/>
            <person name="Submissions S."/>
        </authorList>
    </citation>
    <scope>NUCLEOTIDE SEQUENCE [LARGE SCALE GENOMIC DNA]</scope>
    <source>
        <strain evidence="2">DSM 45413</strain>
    </source>
</reference>
<gene>
    <name evidence="1" type="ORF">SAMN05660991_03110</name>
</gene>
<keyword evidence="2" id="KW-1185">Reference proteome</keyword>
<dbReference type="Proteomes" id="UP000198960">
    <property type="component" value="Unassembled WGS sequence"/>
</dbReference>
<dbReference type="InterPro" id="IPR009384">
    <property type="entry name" value="SwrD-like"/>
</dbReference>
<dbReference type="STRING" id="673521.SAMN05660991_03110"/>
<dbReference type="EMBL" id="FOEE01000009">
    <property type="protein sequence ID" value="SEP06862.1"/>
    <property type="molecule type" value="Genomic_DNA"/>
</dbReference>
<name>A0A1H8UUH6_9ACTN</name>
<accession>A0A1H8UUH6</accession>